<dbReference type="Proteomes" id="UP001472677">
    <property type="component" value="Unassembled WGS sequence"/>
</dbReference>
<proteinExistence type="predicted"/>
<sequence length="82" mass="8863">MALKLTVSEVSSKSNPGHMVRNEGSTAGPSLTSICDVSPTHITSHRFIGHSSPHSTEEFQQFVSNNITSNNFALLLKVILLL</sequence>
<protein>
    <submittedName>
        <fullName evidence="2">Uncharacterized protein</fullName>
    </submittedName>
</protein>
<gene>
    <name evidence="2" type="ORF">V6N12_050761</name>
</gene>
<keyword evidence="3" id="KW-1185">Reference proteome</keyword>
<feature type="region of interest" description="Disordered" evidence="1">
    <location>
        <begin position="1"/>
        <end position="30"/>
    </location>
</feature>
<evidence type="ECO:0000313" key="2">
    <source>
        <dbReference type="EMBL" id="KAK8600916.1"/>
    </source>
</evidence>
<evidence type="ECO:0000313" key="3">
    <source>
        <dbReference type="Proteomes" id="UP001472677"/>
    </source>
</evidence>
<dbReference type="EMBL" id="JBBPBM010000001">
    <property type="protein sequence ID" value="KAK8600916.1"/>
    <property type="molecule type" value="Genomic_DNA"/>
</dbReference>
<accession>A0ABR2GEH9</accession>
<reference evidence="2 3" key="1">
    <citation type="journal article" date="2024" name="G3 (Bethesda)">
        <title>Genome assembly of Hibiscus sabdariffa L. provides insights into metabolisms of medicinal natural products.</title>
        <authorList>
            <person name="Kim T."/>
        </authorList>
    </citation>
    <scope>NUCLEOTIDE SEQUENCE [LARGE SCALE GENOMIC DNA]</scope>
    <source>
        <strain evidence="2">TK-2024</strain>
        <tissue evidence="2">Old leaves</tissue>
    </source>
</reference>
<comment type="caution">
    <text evidence="2">The sequence shown here is derived from an EMBL/GenBank/DDBJ whole genome shotgun (WGS) entry which is preliminary data.</text>
</comment>
<name>A0ABR2GEH9_9ROSI</name>
<organism evidence="2 3">
    <name type="scientific">Hibiscus sabdariffa</name>
    <name type="common">roselle</name>
    <dbReference type="NCBI Taxonomy" id="183260"/>
    <lineage>
        <taxon>Eukaryota</taxon>
        <taxon>Viridiplantae</taxon>
        <taxon>Streptophyta</taxon>
        <taxon>Embryophyta</taxon>
        <taxon>Tracheophyta</taxon>
        <taxon>Spermatophyta</taxon>
        <taxon>Magnoliopsida</taxon>
        <taxon>eudicotyledons</taxon>
        <taxon>Gunneridae</taxon>
        <taxon>Pentapetalae</taxon>
        <taxon>rosids</taxon>
        <taxon>malvids</taxon>
        <taxon>Malvales</taxon>
        <taxon>Malvaceae</taxon>
        <taxon>Malvoideae</taxon>
        <taxon>Hibiscus</taxon>
    </lineage>
</organism>
<evidence type="ECO:0000256" key="1">
    <source>
        <dbReference type="SAM" id="MobiDB-lite"/>
    </source>
</evidence>